<dbReference type="Pfam" id="PF08378">
    <property type="entry name" value="NERD"/>
    <property type="match status" value="1"/>
</dbReference>
<evidence type="ECO:0000259" key="2">
    <source>
        <dbReference type="PROSITE" id="PS50965"/>
    </source>
</evidence>
<dbReference type="RefSeq" id="WP_072950558.1">
    <property type="nucleotide sequence ID" value="NZ_FRCT01000006.1"/>
</dbReference>
<evidence type="ECO:0000313" key="4">
    <source>
        <dbReference type="Proteomes" id="UP000184394"/>
    </source>
</evidence>
<accession>A0A1M7JP76</accession>
<feature type="domain" description="NERD" evidence="2">
    <location>
        <begin position="43"/>
        <end position="158"/>
    </location>
</feature>
<organism evidence="3 4">
    <name type="scientific">Ruminococcus flavefaciens</name>
    <dbReference type="NCBI Taxonomy" id="1265"/>
    <lineage>
        <taxon>Bacteria</taxon>
        <taxon>Bacillati</taxon>
        <taxon>Bacillota</taxon>
        <taxon>Clostridia</taxon>
        <taxon>Eubacteriales</taxon>
        <taxon>Oscillospiraceae</taxon>
        <taxon>Ruminococcus</taxon>
    </lineage>
</organism>
<dbReference type="EMBL" id="FRCT01000006">
    <property type="protein sequence ID" value="SHM54822.1"/>
    <property type="molecule type" value="Genomic_DNA"/>
</dbReference>
<name>A0A1M7JP76_RUMFL</name>
<protein>
    <submittedName>
        <fullName evidence="3">Nuclease-related domain-containing protein</fullName>
    </submittedName>
</protein>
<proteinExistence type="predicted"/>
<keyword evidence="1" id="KW-0812">Transmembrane</keyword>
<sequence>MIPNNISLILFDKKTWIMIAVIAAAVLLLVLYISVHFSKGKRKGRAAERKVGKYLKKLGKKDHIRIINNAYLPLYNKACEVDHLVFGRFGVLVVETKGISGTVTGSGKNLTHTIGSKTHKFYNPQLQNKTHMDNVIHHLKKGGFEKTPVNGAVVFSAKDIEFPSEIGMDLKGLDKFYGSLPDAGCNQDVLYHYFMKMQVRNPLKKMWIRTRKKND</sequence>
<dbReference type="InterPro" id="IPR011528">
    <property type="entry name" value="NERD"/>
</dbReference>
<dbReference type="PROSITE" id="PS50965">
    <property type="entry name" value="NERD"/>
    <property type="match status" value="1"/>
</dbReference>
<gene>
    <name evidence="3" type="ORF">SAMN04487860_106136</name>
</gene>
<dbReference type="Proteomes" id="UP000184394">
    <property type="component" value="Unassembled WGS sequence"/>
</dbReference>
<evidence type="ECO:0000256" key="1">
    <source>
        <dbReference type="SAM" id="Phobius"/>
    </source>
</evidence>
<dbReference type="OrthoDB" id="9813328at2"/>
<evidence type="ECO:0000313" key="3">
    <source>
        <dbReference type="EMBL" id="SHM54822.1"/>
    </source>
</evidence>
<keyword evidence="1" id="KW-1133">Transmembrane helix</keyword>
<reference evidence="3 4" key="1">
    <citation type="submission" date="2016-11" db="EMBL/GenBank/DDBJ databases">
        <authorList>
            <person name="Jaros S."/>
            <person name="Januszkiewicz K."/>
            <person name="Wedrychowicz H."/>
        </authorList>
    </citation>
    <scope>NUCLEOTIDE SEQUENCE [LARGE SCALE GENOMIC DNA]</scope>
    <source>
        <strain evidence="3 4">Y1</strain>
    </source>
</reference>
<feature type="transmembrane region" description="Helical" evidence="1">
    <location>
        <begin position="15"/>
        <end position="35"/>
    </location>
</feature>
<keyword evidence="1" id="KW-0472">Membrane</keyword>
<dbReference type="AlphaFoldDB" id="A0A1M7JP76"/>